<dbReference type="OrthoDB" id="8246041at2"/>
<keyword evidence="3" id="KW-1185">Reference proteome</keyword>
<comment type="caution">
    <text evidence="2">The sequence shown here is derived from an EMBL/GenBank/DDBJ whole genome shotgun (WGS) entry which is preliminary data.</text>
</comment>
<evidence type="ECO:0000313" key="3">
    <source>
        <dbReference type="Proteomes" id="UP000328092"/>
    </source>
</evidence>
<organism evidence="2 3">
    <name type="scientific">Bradyrhizobium ivorense</name>
    <dbReference type="NCBI Taxonomy" id="2511166"/>
    <lineage>
        <taxon>Bacteria</taxon>
        <taxon>Pseudomonadati</taxon>
        <taxon>Pseudomonadota</taxon>
        <taxon>Alphaproteobacteria</taxon>
        <taxon>Hyphomicrobiales</taxon>
        <taxon>Nitrobacteraceae</taxon>
        <taxon>Bradyrhizobium</taxon>
    </lineage>
</organism>
<dbReference type="AlphaFoldDB" id="A0A508TF47"/>
<name>A0A508TF47_9BRAD</name>
<dbReference type="EMBL" id="CAADFC020000016">
    <property type="protein sequence ID" value="VIO72844.1"/>
    <property type="molecule type" value="Genomic_DNA"/>
</dbReference>
<protein>
    <submittedName>
        <fullName evidence="2">Uncharacterized protein</fullName>
    </submittedName>
</protein>
<accession>A0A508TF47</accession>
<proteinExistence type="predicted"/>
<dbReference type="Proteomes" id="UP000328092">
    <property type="component" value="Unassembled WGS sequence"/>
</dbReference>
<feature type="region of interest" description="Disordered" evidence="1">
    <location>
        <begin position="1"/>
        <end position="29"/>
    </location>
</feature>
<evidence type="ECO:0000256" key="1">
    <source>
        <dbReference type="SAM" id="MobiDB-lite"/>
    </source>
</evidence>
<sequence length="107" mass="11201">MAKSPRKSGSDGAPPPAATESASSYAEARRPMEAAYVARPQAATSVPATASLYMAPPQTGGAPQQLRHDGSPHAEARLNTAMRILLDPVARGLASKVYSGQARNWSR</sequence>
<feature type="region of interest" description="Disordered" evidence="1">
    <location>
        <begin position="48"/>
        <end position="72"/>
    </location>
</feature>
<reference evidence="2" key="1">
    <citation type="submission" date="2019-02" db="EMBL/GenBank/DDBJ databases">
        <authorList>
            <person name="Pothier F.J."/>
        </authorList>
    </citation>
    <scope>NUCLEOTIDE SEQUENCE</scope>
    <source>
        <strain evidence="2">CI-1B</strain>
    </source>
</reference>
<evidence type="ECO:0000313" key="2">
    <source>
        <dbReference type="EMBL" id="VIO72844.1"/>
    </source>
</evidence>
<gene>
    <name evidence="2" type="ORF">CI1B_44920</name>
</gene>
<dbReference type="RefSeq" id="WP_139861646.1">
    <property type="nucleotide sequence ID" value="NZ_CAADFC020000016.1"/>
</dbReference>